<evidence type="ECO:0000313" key="4">
    <source>
        <dbReference type="Proteomes" id="UP000683551"/>
    </source>
</evidence>
<dbReference type="InterPro" id="IPR008258">
    <property type="entry name" value="Transglycosylase_SLT_dom_1"/>
</dbReference>
<evidence type="ECO:0000313" key="3">
    <source>
        <dbReference type="EMBL" id="QWY77788.1"/>
    </source>
</evidence>
<feature type="signal peptide" evidence="1">
    <location>
        <begin position="1"/>
        <end position="19"/>
    </location>
</feature>
<dbReference type="Gene3D" id="1.10.530.10">
    <property type="match status" value="1"/>
</dbReference>
<gene>
    <name evidence="3" type="ORF">JZL65_01490</name>
</gene>
<sequence>MIVVRTLFLLVACVGVAHGAGTAHGTNVVPKTRSTGPQQYLSCFDEAASNFRVPEKVLIAIARVESSFNPYAYHRNTNGTLDVGIMQINSMHIPFLEKHGVRANMLWDACTNIKVGAWVLAQQIHRHGSTWRAVGAYNASDERKRREYARKVWLAMNRREF</sequence>
<dbReference type="CDD" id="cd13400">
    <property type="entry name" value="LT_IagB-like"/>
    <property type="match status" value="1"/>
</dbReference>
<feature type="domain" description="Transglycosylase SLT" evidence="2">
    <location>
        <begin position="42"/>
        <end position="151"/>
    </location>
</feature>
<dbReference type="InterPro" id="IPR023346">
    <property type="entry name" value="Lysozyme-like_dom_sf"/>
</dbReference>
<name>A0A9E6MWU1_9PROT</name>
<keyword evidence="1" id="KW-0732">Signal</keyword>
<dbReference type="Proteomes" id="UP000683551">
    <property type="component" value="Chromosome"/>
</dbReference>
<accession>A0A9E6MWU1</accession>
<dbReference type="EMBL" id="CP071137">
    <property type="protein sequence ID" value="QWY77788.1"/>
    <property type="molecule type" value="Genomic_DNA"/>
</dbReference>
<dbReference type="SUPFAM" id="SSF53955">
    <property type="entry name" value="Lysozyme-like"/>
    <property type="match status" value="1"/>
</dbReference>
<dbReference type="Pfam" id="PF01464">
    <property type="entry name" value="SLT"/>
    <property type="match status" value="1"/>
</dbReference>
<evidence type="ECO:0000259" key="2">
    <source>
        <dbReference type="Pfam" id="PF01464"/>
    </source>
</evidence>
<organism evidence="3 4">
    <name type="scientific">Ferrovum myxofaciens</name>
    <dbReference type="NCBI Taxonomy" id="416213"/>
    <lineage>
        <taxon>Bacteria</taxon>
        <taxon>Pseudomonadati</taxon>
        <taxon>Pseudomonadota</taxon>
        <taxon>Betaproteobacteria</taxon>
        <taxon>Ferrovales</taxon>
        <taxon>Ferrovaceae</taxon>
        <taxon>Ferrovum</taxon>
    </lineage>
</organism>
<reference evidence="3" key="1">
    <citation type="submission" date="2021-02" db="EMBL/GenBank/DDBJ databases">
        <title>Comparative genomics of Ferrovum myxofaciens strains, predominant extremophile bacteria forming large biofilm stalactites in acid mine ecosystems.</title>
        <authorList>
            <person name="Burkartova K."/>
            <person name="Ridl J."/>
            <person name="Pajer P."/>
            <person name="Falteisek L."/>
        </authorList>
    </citation>
    <scope>NUCLEOTIDE SEQUENCE</scope>
    <source>
        <strain evidence="3">MI1III</strain>
    </source>
</reference>
<dbReference type="AlphaFoldDB" id="A0A9E6MWU1"/>
<protein>
    <submittedName>
        <fullName evidence="3">Lytic transglycosylase domain-containing protein</fullName>
    </submittedName>
</protein>
<feature type="chain" id="PRO_5038673765" evidence="1">
    <location>
        <begin position="20"/>
        <end position="161"/>
    </location>
</feature>
<dbReference type="RefSeq" id="WP_273145241.1">
    <property type="nucleotide sequence ID" value="NZ_CP053675.1"/>
</dbReference>
<proteinExistence type="predicted"/>
<evidence type="ECO:0000256" key="1">
    <source>
        <dbReference type="SAM" id="SignalP"/>
    </source>
</evidence>